<evidence type="ECO:0000313" key="1">
    <source>
        <dbReference type="EMBL" id="TLP55337.1"/>
    </source>
</evidence>
<dbReference type="SUPFAM" id="SSF48452">
    <property type="entry name" value="TPR-like"/>
    <property type="match status" value="1"/>
</dbReference>
<name>A0ABY2UTV3_9RHOB</name>
<keyword evidence="2" id="KW-1185">Reference proteome</keyword>
<evidence type="ECO:0000313" key="2">
    <source>
        <dbReference type="Proteomes" id="UP000305041"/>
    </source>
</evidence>
<dbReference type="Proteomes" id="UP000305041">
    <property type="component" value="Unassembled WGS sequence"/>
</dbReference>
<organism evidence="1 2">
    <name type="scientific">Parasedimentitalea maritima</name>
    <dbReference type="NCBI Taxonomy" id="2578117"/>
    <lineage>
        <taxon>Bacteria</taxon>
        <taxon>Pseudomonadati</taxon>
        <taxon>Pseudomonadota</taxon>
        <taxon>Alphaproteobacteria</taxon>
        <taxon>Rhodobacterales</taxon>
        <taxon>Paracoccaceae</taxon>
        <taxon>Parasedimentitalea</taxon>
    </lineage>
</organism>
<sequence length="108" mass="11993">MNSTAISTSEFNTGDRLLEAELLVALASLQYIYGQTEKATNILELVCFISPGNPKALEMLAILKADQCEHSVALEMINKLKSREVNISKTLTLLQQNLLRARPQEPPH</sequence>
<dbReference type="EMBL" id="VAUA01000016">
    <property type="protein sequence ID" value="TLP55337.1"/>
    <property type="molecule type" value="Genomic_DNA"/>
</dbReference>
<accession>A0ABY2UTV3</accession>
<dbReference type="RefSeq" id="WP_138165462.1">
    <property type="nucleotide sequence ID" value="NZ_VAUA01000016.1"/>
</dbReference>
<evidence type="ECO:0008006" key="3">
    <source>
        <dbReference type="Google" id="ProtNLM"/>
    </source>
</evidence>
<dbReference type="InterPro" id="IPR011990">
    <property type="entry name" value="TPR-like_helical_dom_sf"/>
</dbReference>
<protein>
    <recommendedName>
        <fullName evidence="3">Tetratricopeptide repeat protein</fullName>
    </recommendedName>
</protein>
<reference evidence="1 2" key="1">
    <citation type="submission" date="2019-05" db="EMBL/GenBank/DDBJ databases">
        <title>Draft genome sequence of Pelagicola sp. DSW4-44.</title>
        <authorList>
            <person name="Oh J."/>
        </authorList>
    </citation>
    <scope>NUCLEOTIDE SEQUENCE [LARGE SCALE GENOMIC DNA]</scope>
    <source>
        <strain evidence="1 2">DSW4-44</strain>
    </source>
</reference>
<comment type="caution">
    <text evidence="1">The sequence shown here is derived from an EMBL/GenBank/DDBJ whole genome shotgun (WGS) entry which is preliminary data.</text>
</comment>
<gene>
    <name evidence="1" type="ORF">FEE96_22960</name>
</gene>
<proteinExistence type="predicted"/>